<accession>A0A3E1NKA4</accession>
<dbReference type="OrthoDB" id="66829at2"/>
<dbReference type="SUPFAM" id="SSF54593">
    <property type="entry name" value="Glyoxalase/Bleomycin resistance protein/Dihydroxybiphenyl dioxygenase"/>
    <property type="match status" value="1"/>
</dbReference>
<organism evidence="1 2">
    <name type="scientific">Deminuibacter soli</name>
    <dbReference type="NCBI Taxonomy" id="2291815"/>
    <lineage>
        <taxon>Bacteria</taxon>
        <taxon>Pseudomonadati</taxon>
        <taxon>Bacteroidota</taxon>
        <taxon>Chitinophagia</taxon>
        <taxon>Chitinophagales</taxon>
        <taxon>Chitinophagaceae</taxon>
        <taxon>Deminuibacter</taxon>
    </lineage>
</organism>
<protein>
    <submittedName>
        <fullName evidence="1">Uncharacterized protein</fullName>
    </submittedName>
</protein>
<dbReference type="RefSeq" id="WP_116847500.1">
    <property type="nucleotide sequence ID" value="NZ_QTJU01000003.1"/>
</dbReference>
<dbReference type="Proteomes" id="UP000261284">
    <property type="component" value="Unassembled WGS sequence"/>
</dbReference>
<dbReference type="InterPro" id="IPR029068">
    <property type="entry name" value="Glyas_Bleomycin-R_OHBP_Dase"/>
</dbReference>
<evidence type="ECO:0000313" key="1">
    <source>
        <dbReference type="EMBL" id="RFM28254.1"/>
    </source>
</evidence>
<dbReference type="EMBL" id="QTJU01000003">
    <property type="protein sequence ID" value="RFM28254.1"/>
    <property type="molecule type" value="Genomic_DNA"/>
</dbReference>
<keyword evidence="2" id="KW-1185">Reference proteome</keyword>
<dbReference type="AlphaFoldDB" id="A0A3E1NKA4"/>
<gene>
    <name evidence="1" type="ORF">DXN05_12120</name>
</gene>
<dbReference type="Gene3D" id="3.10.180.10">
    <property type="entry name" value="2,3-Dihydroxybiphenyl 1,2-Dioxygenase, domain 1"/>
    <property type="match status" value="1"/>
</dbReference>
<sequence>MKLKILIPNVFYTDIRVGLRLFVECLGCAIIYQELESADPFCVVGRDGVKLHLIQSEEYAMKDRPELRIETDDIEALYTHIRDKHPDMLHPNLPEITLRDWNAKEFALLDESHVCVVVQQWV</sequence>
<proteinExistence type="predicted"/>
<reference evidence="1 2" key="1">
    <citation type="submission" date="2018-08" db="EMBL/GenBank/DDBJ databases">
        <title>Chitinophagaceae sp. K23C18032701, a novel bacterium isolated from forest soil.</title>
        <authorList>
            <person name="Wang C."/>
        </authorList>
    </citation>
    <scope>NUCLEOTIDE SEQUENCE [LARGE SCALE GENOMIC DNA]</scope>
    <source>
        <strain evidence="1 2">K23C18032701</strain>
    </source>
</reference>
<name>A0A3E1NKA4_9BACT</name>
<comment type="caution">
    <text evidence="1">The sequence shown here is derived from an EMBL/GenBank/DDBJ whole genome shotgun (WGS) entry which is preliminary data.</text>
</comment>
<evidence type="ECO:0000313" key="2">
    <source>
        <dbReference type="Proteomes" id="UP000261284"/>
    </source>
</evidence>